<accession>A0A832HZZ7</accession>
<dbReference type="CDD" id="cd06558">
    <property type="entry name" value="crotonase-like"/>
    <property type="match status" value="1"/>
</dbReference>
<gene>
    <name evidence="1" type="ORF">ENR23_03545</name>
</gene>
<reference evidence="1" key="1">
    <citation type="journal article" date="2020" name="mSystems">
        <title>Genome- and Community-Level Interaction Insights into Carbon Utilization and Element Cycling Functions of Hydrothermarchaeota in Hydrothermal Sediment.</title>
        <authorList>
            <person name="Zhou Z."/>
            <person name="Liu Y."/>
            <person name="Xu W."/>
            <person name="Pan J."/>
            <person name="Luo Z.H."/>
            <person name="Li M."/>
        </authorList>
    </citation>
    <scope>NUCLEOTIDE SEQUENCE [LARGE SCALE GENOMIC DNA]</scope>
    <source>
        <strain evidence="1">SpSt-381</strain>
    </source>
</reference>
<evidence type="ECO:0008006" key="2">
    <source>
        <dbReference type="Google" id="ProtNLM"/>
    </source>
</evidence>
<dbReference type="EMBL" id="DSQF01000005">
    <property type="protein sequence ID" value="HGZ42497.1"/>
    <property type="molecule type" value="Genomic_DNA"/>
</dbReference>
<comment type="caution">
    <text evidence="1">The sequence shown here is derived from an EMBL/GenBank/DDBJ whole genome shotgun (WGS) entry which is preliminary data.</text>
</comment>
<dbReference type="SUPFAM" id="SSF52096">
    <property type="entry name" value="ClpP/crotonase"/>
    <property type="match status" value="1"/>
</dbReference>
<proteinExistence type="predicted"/>
<protein>
    <recommendedName>
        <fullName evidence="2">Enoyl-CoA hydratase/isomerase family protein</fullName>
    </recommendedName>
</protein>
<sequence>MHTAMRQSTLETLGLSNVLDLFRRGAPPADAAALVDRVFGPAPQRGALVISGANGIVGAGKTMQLGARLEPFGVRVVALDMAGAPDGIGRQYPGLVQAFGREGADRIMANVVRLAYDGRRLPPELAALRPRFLLEAIPEVLEIKRAHYAMFREAFPGIEIRSVTSGFPARELGVGIAHPAFPHEINKVWETVEPEASDVTRLLWALGLIPVPVSDDWSFVLDVLFCGVTHAGLHVQRDTNLPYWKIDKLARRALGPNPFRAHDAIGSKGADFLTWSCLHHLARQYGPLFEPTPELVERKDTGQPWYPPDHFRPLVDWSLSDDERRDFEVRLLGPLFQMTALMLHEKRAHLALMNAIGELCAQFRRGALAVMREAGAARVVATVEAWHRLHPEAARSPWHLEALAALDGPEGRQLYVNAEHDGTVGVVTLSRESYSWDVDRELNRALDWLRAAGIRRVLVTSDFHLSTQMVGADTAEFFPALERLEAGLAITNGWSRTARRLHDDFDVSVAFVPGKRCLAGMLELLMHCRFVVSVDDARFGWPEVTLPVVPGMEGCHWPFRRAPRERWPRLLAMLLTGEPVRAKDAVGWLIDWAGPLEAGLRTAWSLVTTGAAPGVTPRPLEAGPLSGLPHDAAGIPEPDGPLTATARAAIVACMRAGAEAPLGEALEIQARLAAEFLASKACREGRVGAEHARTMAV</sequence>
<dbReference type="AlphaFoldDB" id="A0A832HZZ7"/>
<dbReference type="Gene3D" id="3.90.226.10">
    <property type="entry name" value="2-enoyl-CoA Hydratase, Chain A, domain 1"/>
    <property type="match status" value="1"/>
</dbReference>
<dbReference type="InterPro" id="IPR029045">
    <property type="entry name" value="ClpP/crotonase-like_dom_sf"/>
</dbReference>
<name>A0A832HZZ7_UNCEI</name>
<organism evidence="1">
    <name type="scientific">Eiseniibacteriota bacterium</name>
    <dbReference type="NCBI Taxonomy" id="2212470"/>
    <lineage>
        <taxon>Bacteria</taxon>
        <taxon>Candidatus Eiseniibacteriota</taxon>
    </lineage>
</organism>
<evidence type="ECO:0000313" key="1">
    <source>
        <dbReference type="EMBL" id="HGZ42497.1"/>
    </source>
</evidence>